<dbReference type="HOGENOM" id="CLU_103464_1_0_1"/>
<protein>
    <submittedName>
        <fullName evidence="1">Uncharacterized protein</fullName>
    </submittedName>
</protein>
<dbReference type="AlphaFoldDB" id="A0A0C3A5Y1"/>
<organism evidence="1 2">
    <name type="scientific">Scleroderma citrinum Foug A</name>
    <dbReference type="NCBI Taxonomy" id="1036808"/>
    <lineage>
        <taxon>Eukaryota</taxon>
        <taxon>Fungi</taxon>
        <taxon>Dikarya</taxon>
        <taxon>Basidiomycota</taxon>
        <taxon>Agaricomycotina</taxon>
        <taxon>Agaricomycetes</taxon>
        <taxon>Agaricomycetidae</taxon>
        <taxon>Boletales</taxon>
        <taxon>Sclerodermatineae</taxon>
        <taxon>Sclerodermataceae</taxon>
        <taxon>Scleroderma</taxon>
    </lineage>
</organism>
<dbReference type="OrthoDB" id="3178701at2759"/>
<dbReference type="EMBL" id="KN822066">
    <property type="protein sequence ID" value="KIM60112.1"/>
    <property type="molecule type" value="Genomic_DNA"/>
</dbReference>
<evidence type="ECO:0000313" key="1">
    <source>
        <dbReference type="EMBL" id="KIM60112.1"/>
    </source>
</evidence>
<proteinExistence type="predicted"/>
<gene>
    <name evidence="1" type="ORF">SCLCIDRAFT_125007</name>
</gene>
<dbReference type="InParanoid" id="A0A0C3A5Y1"/>
<keyword evidence="2" id="KW-1185">Reference proteome</keyword>
<accession>A0A0C3A5Y1</accession>
<sequence length="159" mass="18191">PPLPLSLISFATMPLPTSNLFYEASHSADALDKSDLYLWEQQPPYDYPEPSMTANEACYTKNLVDVLFGRRWRLAKVVRDERALHFASGKVQDLLDEIVEDLVGRVHRWTTIASHITGTKDTNRNKVMADCWLCWQARDIFTDSEEIKVLRNGGNPYCT</sequence>
<reference evidence="2" key="2">
    <citation type="submission" date="2015-01" db="EMBL/GenBank/DDBJ databases">
        <title>Evolutionary Origins and Diversification of the Mycorrhizal Mutualists.</title>
        <authorList>
            <consortium name="DOE Joint Genome Institute"/>
            <consortium name="Mycorrhizal Genomics Consortium"/>
            <person name="Kohler A."/>
            <person name="Kuo A."/>
            <person name="Nagy L.G."/>
            <person name="Floudas D."/>
            <person name="Copeland A."/>
            <person name="Barry K.W."/>
            <person name="Cichocki N."/>
            <person name="Veneault-Fourrey C."/>
            <person name="LaButti K."/>
            <person name="Lindquist E.A."/>
            <person name="Lipzen A."/>
            <person name="Lundell T."/>
            <person name="Morin E."/>
            <person name="Murat C."/>
            <person name="Riley R."/>
            <person name="Ohm R."/>
            <person name="Sun H."/>
            <person name="Tunlid A."/>
            <person name="Henrissat B."/>
            <person name="Grigoriev I.V."/>
            <person name="Hibbett D.S."/>
            <person name="Martin F."/>
        </authorList>
    </citation>
    <scope>NUCLEOTIDE SEQUENCE [LARGE SCALE GENOMIC DNA]</scope>
    <source>
        <strain evidence="2">Foug A</strain>
    </source>
</reference>
<evidence type="ECO:0000313" key="2">
    <source>
        <dbReference type="Proteomes" id="UP000053989"/>
    </source>
</evidence>
<name>A0A0C3A5Y1_9AGAM</name>
<reference evidence="1 2" key="1">
    <citation type="submission" date="2014-04" db="EMBL/GenBank/DDBJ databases">
        <authorList>
            <consortium name="DOE Joint Genome Institute"/>
            <person name="Kuo A."/>
            <person name="Kohler A."/>
            <person name="Nagy L.G."/>
            <person name="Floudas D."/>
            <person name="Copeland A."/>
            <person name="Barry K.W."/>
            <person name="Cichocki N."/>
            <person name="Veneault-Fourrey C."/>
            <person name="LaButti K."/>
            <person name="Lindquist E.A."/>
            <person name="Lipzen A."/>
            <person name="Lundell T."/>
            <person name="Morin E."/>
            <person name="Murat C."/>
            <person name="Sun H."/>
            <person name="Tunlid A."/>
            <person name="Henrissat B."/>
            <person name="Grigoriev I.V."/>
            <person name="Hibbett D.S."/>
            <person name="Martin F."/>
            <person name="Nordberg H.P."/>
            <person name="Cantor M.N."/>
            <person name="Hua S.X."/>
        </authorList>
    </citation>
    <scope>NUCLEOTIDE SEQUENCE [LARGE SCALE GENOMIC DNA]</scope>
    <source>
        <strain evidence="1 2">Foug A</strain>
    </source>
</reference>
<feature type="non-terminal residue" evidence="1">
    <location>
        <position position="1"/>
    </location>
</feature>
<dbReference type="Proteomes" id="UP000053989">
    <property type="component" value="Unassembled WGS sequence"/>
</dbReference>